<organism evidence="3 4">
    <name type="scientific">Amycolatopsis ultiminotia</name>
    <dbReference type="NCBI Taxonomy" id="543629"/>
    <lineage>
        <taxon>Bacteria</taxon>
        <taxon>Bacillati</taxon>
        <taxon>Actinomycetota</taxon>
        <taxon>Actinomycetes</taxon>
        <taxon>Pseudonocardiales</taxon>
        <taxon>Pseudonocardiaceae</taxon>
        <taxon>Amycolatopsis</taxon>
    </lineage>
</organism>
<feature type="signal peptide" evidence="2">
    <location>
        <begin position="1"/>
        <end position="26"/>
    </location>
</feature>
<protein>
    <submittedName>
        <fullName evidence="3">HAD family acid phosphatase</fullName>
    </submittedName>
</protein>
<proteinExistence type="predicted"/>
<evidence type="ECO:0000256" key="1">
    <source>
        <dbReference type="ARBA" id="ARBA00022729"/>
    </source>
</evidence>
<dbReference type="InterPro" id="IPR023214">
    <property type="entry name" value="HAD_sf"/>
</dbReference>
<gene>
    <name evidence="3" type="ORF">GCM10022222_27030</name>
</gene>
<dbReference type="EMBL" id="BAAAZN010000005">
    <property type="protein sequence ID" value="GAA3541960.1"/>
    <property type="molecule type" value="Genomic_DNA"/>
</dbReference>
<dbReference type="Proteomes" id="UP001500689">
    <property type="component" value="Unassembled WGS sequence"/>
</dbReference>
<dbReference type="Gene3D" id="3.40.50.1000">
    <property type="entry name" value="HAD superfamily/HAD-like"/>
    <property type="match status" value="1"/>
</dbReference>
<accession>A0ABP6VYT0</accession>
<dbReference type="PANTHER" id="PTHR31284">
    <property type="entry name" value="ACID PHOSPHATASE-LIKE PROTEIN"/>
    <property type="match status" value="1"/>
</dbReference>
<evidence type="ECO:0000256" key="2">
    <source>
        <dbReference type="SAM" id="SignalP"/>
    </source>
</evidence>
<name>A0ABP6VYT0_9PSEU</name>
<sequence length="253" mass="27070">MSRFPALVKLAAAAAVGATVAGGATALAGSDEVTAAHGREPANIGQVKNDVKAYYGDYLDASGKHHYSDTSRFVADTKRVVADAKRQLAQQLGRVKNPAIVLDVDDTSEVTYGWEADNDFGFDPVKQQQAIDDGTFTANQPVLELTNWAAQRGVKVYFLTGRTVPQGPQSLKNLANEGYPAPADAFFKPTDSAPDYLPCGLDCTTVQYKSGTRAHIEATGADIVLNLGDQFSDLEGGYADHPVKLPNPMYYLP</sequence>
<dbReference type="SUPFAM" id="SSF56784">
    <property type="entry name" value="HAD-like"/>
    <property type="match status" value="1"/>
</dbReference>
<keyword evidence="4" id="KW-1185">Reference proteome</keyword>
<keyword evidence="1 2" id="KW-0732">Signal</keyword>
<comment type="caution">
    <text evidence="3">The sequence shown here is derived from an EMBL/GenBank/DDBJ whole genome shotgun (WGS) entry which is preliminary data.</text>
</comment>
<dbReference type="RefSeq" id="WP_344859337.1">
    <property type="nucleotide sequence ID" value="NZ_BAAAZN010000005.1"/>
</dbReference>
<evidence type="ECO:0000313" key="4">
    <source>
        <dbReference type="Proteomes" id="UP001500689"/>
    </source>
</evidence>
<reference evidence="4" key="1">
    <citation type="journal article" date="2019" name="Int. J. Syst. Evol. Microbiol.">
        <title>The Global Catalogue of Microorganisms (GCM) 10K type strain sequencing project: providing services to taxonomists for standard genome sequencing and annotation.</title>
        <authorList>
            <consortium name="The Broad Institute Genomics Platform"/>
            <consortium name="The Broad Institute Genome Sequencing Center for Infectious Disease"/>
            <person name="Wu L."/>
            <person name="Ma J."/>
        </authorList>
    </citation>
    <scope>NUCLEOTIDE SEQUENCE [LARGE SCALE GENOMIC DNA]</scope>
    <source>
        <strain evidence="4">JCM 16898</strain>
    </source>
</reference>
<dbReference type="PANTHER" id="PTHR31284:SF10">
    <property type="entry name" value="ACID PHOSPHATASE-LIKE PROTEIN"/>
    <property type="match status" value="1"/>
</dbReference>
<feature type="chain" id="PRO_5046340407" evidence="2">
    <location>
        <begin position="27"/>
        <end position="253"/>
    </location>
</feature>
<dbReference type="InterPro" id="IPR005519">
    <property type="entry name" value="Acid_phosphat_B-like"/>
</dbReference>
<dbReference type="Pfam" id="PF03767">
    <property type="entry name" value="Acid_phosphat_B"/>
    <property type="match status" value="1"/>
</dbReference>
<evidence type="ECO:0000313" key="3">
    <source>
        <dbReference type="EMBL" id="GAA3541960.1"/>
    </source>
</evidence>
<dbReference type="InterPro" id="IPR036412">
    <property type="entry name" value="HAD-like_sf"/>
</dbReference>